<dbReference type="RefSeq" id="XP_043008496.1">
    <property type="nucleotide sequence ID" value="XM_043153212.1"/>
</dbReference>
<dbReference type="CDD" id="cd02908">
    <property type="entry name" value="Macro_OAADPr_deacetylase"/>
    <property type="match status" value="1"/>
</dbReference>
<dbReference type="AlphaFoldDB" id="A0A9P7UT98"/>
<dbReference type="Pfam" id="PF01661">
    <property type="entry name" value="Macro"/>
    <property type="match status" value="1"/>
</dbReference>
<dbReference type="InterPro" id="IPR002589">
    <property type="entry name" value="Macro_dom"/>
</dbReference>
<comment type="caution">
    <text evidence="2">The sequence shown here is derived from an EMBL/GenBank/DDBJ whole genome shotgun (WGS) entry which is preliminary data.</text>
</comment>
<sequence length="241" mass="26694">MAEISSLQLPSPPTHMPQEQDINKPAIIKLLKIPTLTNLYASSTIKKVQQAKYIPKNWLLERVSLWKGDITKLEVDAIVNAAQHSLLGGSGVDGAIHKAAGRKLYDECLTLGGAETGEAKITKGYDLPSKHVIHTVGPKYNDGKDVESKASQLALCYKNSLDLAMKNELRSVAFPSISTAIYRYPIVDATHIALKTVREILDEHEQQFDRVIFVVFSDKDKEVYETLIPEYFPSEEGSTGL</sequence>
<dbReference type="EMBL" id="CM032185">
    <property type="protein sequence ID" value="KAG7092026.1"/>
    <property type="molecule type" value="Genomic_DNA"/>
</dbReference>
<dbReference type="Gene3D" id="3.40.220.10">
    <property type="entry name" value="Leucine Aminopeptidase, subunit E, domain 1"/>
    <property type="match status" value="1"/>
</dbReference>
<dbReference type="GeneID" id="66077484"/>
<dbReference type="InterPro" id="IPR043472">
    <property type="entry name" value="Macro_dom-like"/>
</dbReference>
<protein>
    <recommendedName>
        <fullName evidence="1">Macro domain-containing protein</fullName>
    </recommendedName>
</protein>
<dbReference type="KEGG" id="more:E1B28_008408"/>
<feature type="domain" description="Macro" evidence="1">
    <location>
        <begin position="50"/>
        <end position="232"/>
    </location>
</feature>
<keyword evidence="3" id="KW-1185">Reference proteome</keyword>
<dbReference type="PROSITE" id="PS51154">
    <property type="entry name" value="MACRO"/>
    <property type="match status" value="1"/>
</dbReference>
<dbReference type="PANTHER" id="PTHR11106:SF27">
    <property type="entry name" value="MACRO DOMAIN-CONTAINING PROTEIN"/>
    <property type="match status" value="1"/>
</dbReference>
<gene>
    <name evidence="2" type="ORF">E1B28_008408</name>
</gene>
<organism evidence="2 3">
    <name type="scientific">Marasmius oreades</name>
    <name type="common">fairy-ring Marasmius</name>
    <dbReference type="NCBI Taxonomy" id="181124"/>
    <lineage>
        <taxon>Eukaryota</taxon>
        <taxon>Fungi</taxon>
        <taxon>Dikarya</taxon>
        <taxon>Basidiomycota</taxon>
        <taxon>Agaricomycotina</taxon>
        <taxon>Agaricomycetes</taxon>
        <taxon>Agaricomycetidae</taxon>
        <taxon>Agaricales</taxon>
        <taxon>Marasmiineae</taxon>
        <taxon>Marasmiaceae</taxon>
        <taxon>Marasmius</taxon>
    </lineage>
</organism>
<dbReference type="SMART" id="SM00506">
    <property type="entry name" value="A1pp"/>
    <property type="match status" value="1"/>
</dbReference>
<dbReference type="OrthoDB" id="6077599at2759"/>
<dbReference type="PANTHER" id="PTHR11106">
    <property type="entry name" value="GANGLIOSIDE INDUCED DIFFERENTIATION ASSOCIATED PROTEIN 2-RELATED"/>
    <property type="match status" value="1"/>
</dbReference>
<accession>A0A9P7UT98</accession>
<proteinExistence type="predicted"/>
<name>A0A9P7UT98_9AGAR</name>
<dbReference type="SUPFAM" id="SSF52949">
    <property type="entry name" value="Macro domain-like"/>
    <property type="match status" value="1"/>
</dbReference>
<evidence type="ECO:0000313" key="3">
    <source>
        <dbReference type="Proteomes" id="UP001049176"/>
    </source>
</evidence>
<evidence type="ECO:0000313" key="2">
    <source>
        <dbReference type="EMBL" id="KAG7092026.1"/>
    </source>
</evidence>
<dbReference type="Proteomes" id="UP001049176">
    <property type="component" value="Chromosome 5"/>
</dbReference>
<reference evidence="2" key="1">
    <citation type="journal article" date="2021" name="Genome Biol. Evol.">
        <title>The assembled and annotated genome of the fairy-ring fungus Marasmius oreades.</title>
        <authorList>
            <person name="Hiltunen M."/>
            <person name="Ament-Velasquez S.L."/>
            <person name="Johannesson H."/>
        </authorList>
    </citation>
    <scope>NUCLEOTIDE SEQUENCE</scope>
    <source>
        <strain evidence="2">03SP1</strain>
    </source>
</reference>
<evidence type="ECO:0000259" key="1">
    <source>
        <dbReference type="PROSITE" id="PS51154"/>
    </source>
</evidence>